<organism evidence="1 2">
    <name type="scientific">Actinomadura gamaensis</name>
    <dbReference type="NCBI Taxonomy" id="1763541"/>
    <lineage>
        <taxon>Bacteria</taxon>
        <taxon>Bacillati</taxon>
        <taxon>Actinomycetota</taxon>
        <taxon>Actinomycetes</taxon>
        <taxon>Streptosporangiales</taxon>
        <taxon>Thermomonosporaceae</taxon>
        <taxon>Actinomadura</taxon>
    </lineage>
</organism>
<protein>
    <submittedName>
        <fullName evidence="1">Pyridoxamine 5'-phosphate oxidase family protein</fullName>
    </submittedName>
</protein>
<dbReference type="EMBL" id="JBHSIT010000002">
    <property type="protein sequence ID" value="MFC4907026.1"/>
    <property type="molecule type" value="Genomic_DNA"/>
</dbReference>
<dbReference type="InterPro" id="IPR012349">
    <property type="entry name" value="Split_barrel_FMN-bd"/>
</dbReference>
<name>A0ABV9TUB2_9ACTN</name>
<comment type="caution">
    <text evidence="1">The sequence shown here is derived from an EMBL/GenBank/DDBJ whole genome shotgun (WGS) entry which is preliminary data.</text>
</comment>
<evidence type="ECO:0000313" key="2">
    <source>
        <dbReference type="Proteomes" id="UP001595872"/>
    </source>
</evidence>
<reference evidence="2" key="1">
    <citation type="journal article" date="2019" name="Int. J. Syst. Evol. Microbiol.">
        <title>The Global Catalogue of Microorganisms (GCM) 10K type strain sequencing project: providing services to taxonomists for standard genome sequencing and annotation.</title>
        <authorList>
            <consortium name="The Broad Institute Genomics Platform"/>
            <consortium name="The Broad Institute Genome Sequencing Center for Infectious Disease"/>
            <person name="Wu L."/>
            <person name="Ma J."/>
        </authorList>
    </citation>
    <scope>NUCLEOTIDE SEQUENCE [LARGE SCALE GENOMIC DNA]</scope>
    <source>
        <strain evidence="2">KLKA75</strain>
    </source>
</reference>
<dbReference type="Proteomes" id="UP001595872">
    <property type="component" value="Unassembled WGS sequence"/>
</dbReference>
<keyword evidence="2" id="KW-1185">Reference proteome</keyword>
<evidence type="ECO:0000313" key="1">
    <source>
        <dbReference type="EMBL" id="MFC4907026.1"/>
    </source>
</evidence>
<dbReference type="InterPro" id="IPR024747">
    <property type="entry name" value="Pyridox_Oxase-rel"/>
</dbReference>
<dbReference type="RefSeq" id="WP_378252767.1">
    <property type="nucleotide sequence ID" value="NZ_JBHSIT010000002.1"/>
</dbReference>
<dbReference type="SUPFAM" id="SSF50475">
    <property type="entry name" value="FMN-binding split barrel"/>
    <property type="match status" value="1"/>
</dbReference>
<proteinExistence type="predicted"/>
<gene>
    <name evidence="1" type="ORF">ACFPCY_06830</name>
</gene>
<accession>A0ABV9TUB2</accession>
<dbReference type="Pfam" id="PF12900">
    <property type="entry name" value="Pyridox_ox_2"/>
    <property type="match status" value="1"/>
</dbReference>
<dbReference type="Gene3D" id="2.30.110.10">
    <property type="entry name" value="Electron Transport, Fmn-binding Protein, Chain A"/>
    <property type="match status" value="1"/>
</dbReference>
<sequence>MTGPGTPDVLDRAACLRLLETVVVGRVAWTGGDGRPVVLPVNFFLDGDAIVFRSAPGGKLEATRTAGELTFEADDAEPALRTGWSVLIHGSAEVVTEPGEIARLAHRAPASWLALPGASLVRIVPSEVTGRRLPLHLGGVTVVHQGPWRSPEP</sequence>